<comment type="caution">
    <text evidence="4">The sequence shown here is derived from an EMBL/GenBank/DDBJ whole genome shotgun (WGS) entry which is preliminary data.</text>
</comment>
<name>B7AQB1_9FIRM</name>
<dbReference type="InterPro" id="IPR006047">
    <property type="entry name" value="GH13_cat_dom"/>
</dbReference>
<dbReference type="Proteomes" id="UP000003136">
    <property type="component" value="Unassembled WGS sequence"/>
</dbReference>
<organism evidence="4 5">
    <name type="scientific">[Bacteroides] pectinophilus ATCC 43243</name>
    <dbReference type="NCBI Taxonomy" id="483218"/>
    <lineage>
        <taxon>Bacteria</taxon>
        <taxon>Bacillati</taxon>
        <taxon>Bacillota</taxon>
        <taxon>Clostridia</taxon>
        <taxon>Eubacteriales</taxon>
    </lineage>
</organism>
<sequence>MWFDESVFYQIYPLGFCDVLVSNDGQHASPVGEHARIKKVVDWIPHIKKLGADAIYFSPVFESDYHGYDTRDYTKIDNRLGSNEDFANVVRTLHENGIKVVIDGVFNHVGRGFFAFQDVLANRENSGYKDWFFVNFGGNNDYNDRLWYEGWEGYYNLVKLNLRNNDVVEYLLSCVKQWIEEFDIDGIRLDVAYCLDHGFMRRLRAHVDSLKPEFFLLGEMLHGDYNTIVNDGMLNSATNYECYKGLYSSFNSMNMFEICHSLQRQFGSEQWCLYRGKHLFTFVDNHDVNRIASTLGDANHIPLIYALAMGMPGIPCVYYGSEWGAEGVKSNGSDNDIRKSYDGPVENELFDKISAMAHAHHTSRALCYGDFNQVVLTNRQCIFARDCGDEKVLVAVNADSQPFYANFNAGTDKAADLISGQECCIAGGFELPPYSAYYWRVN</sequence>
<keyword evidence="1" id="KW-0378">Hydrolase</keyword>
<evidence type="ECO:0000259" key="3">
    <source>
        <dbReference type="SMART" id="SM00642"/>
    </source>
</evidence>
<dbReference type="SUPFAM" id="SSF51011">
    <property type="entry name" value="Glycosyl hydrolase domain"/>
    <property type="match status" value="1"/>
</dbReference>
<dbReference type="Pfam" id="PF00128">
    <property type="entry name" value="Alpha-amylase"/>
    <property type="match status" value="1"/>
</dbReference>
<dbReference type="CDD" id="cd11353">
    <property type="entry name" value="AmyAc_euk_bac_CMD_like"/>
    <property type="match status" value="1"/>
</dbReference>
<dbReference type="GO" id="GO:0005975">
    <property type="term" value="P:carbohydrate metabolic process"/>
    <property type="evidence" value="ECO:0007669"/>
    <property type="project" value="InterPro"/>
</dbReference>
<protein>
    <recommendedName>
        <fullName evidence="3">Glycosyl hydrolase family 13 catalytic domain-containing protein</fullName>
    </recommendedName>
</protein>
<gene>
    <name evidence="4" type="ORF">BACPEC_00867</name>
</gene>
<dbReference type="PANTHER" id="PTHR10357">
    <property type="entry name" value="ALPHA-AMYLASE FAMILY MEMBER"/>
    <property type="match status" value="1"/>
</dbReference>
<dbReference type="SUPFAM" id="SSF51445">
    <property type="entry name" value="(Trans)glycosidases"/>
    <property type="match status" value="1"/>
</dbReference>
<evidence type="ECO:0000256" key="2">
    <source>
        <dbReference type="ARBA" id="ARBA00023295"/>
    </source>
</evidence>
<reference evidence="4 5" key="2">
    <citation type="submission" date="2008-11" db="EMBL/GenBank/DDBJ databases">
        <authorList>
            <person name="Fulton L."/>
            <person name="Clifton S."/>
            <person name="Fulton B."/>
            <person name="Xu J."/>
            <person name="Minx P."/>
            <person name="Pepin K.H."/>
            <person name="Johnson M."/>
            <person name="Bhonagiri V."/>
            <person name="Nash W.E."/>
            <person name="Mardis E.R."/>
            <person name="Wilson R.K."/>
        </authorList>
    </citation>
    <scope>NUCLEOTIDE SEQUENCE [LARGE SCALE GENOMIC DNA]</scope>
    <source>
        <strain evidence="4 5">ATCC 43243</strain>
    </source>
</reference>
<dbReference type="GO" id="GO:0016798">
    <property type="term" value="F:hydrolase activity, acting on glycosyl bonds"/>
    <property type="evidence" value="ECO:0007669"/>
    <property type="project" value="UniProtKB-KW"/>
</dbReference>
<dbReference type="STRING" id="483218.BACPEC_00867"/>
<dbReference type="PANTHER" id="PTHR10357:SF210">
    <property type="entry name" value="MALTODEXTRIN GLUCOSIDASE"/>
    <property type="match status" value="1"/>
</dbReference>
<dbReference type="AlphaFoldDB" id="B7AQB1"/>
<evidence type="ECO:0000256" key="1">
    <source>
        <dbReference type="ARBA" id="ARBA00022801"/>
    </source>
</evidence>
<dbReference type="InterPro" id="IPR045857">
    <property type="entry name" value="O16G_dom_2"/>
</dbReference>
<keyword evidence="2" id="KW-0326">Glycosidase</keyword>
<evidence type="ECO:0000313" key="4">
    <source>
        <dbReference type="EMBL" id="EEC57883.1"/>
    </source>
</evidence>
<evidence type="ECO:0000313" key="5">
    <source>
        <dbReference type="Proteomes" id="UP000003136"/>
    </source>
</evidence>
<dbReference type="EMBL" id="ABVQ01000035">
    <property type="protein sequence ID" value="EEC57883.1"/>
    <property type="molecule type" value="Genomic_DNA"/>
</dbReference>
<keyword evidence="5" id="KW-1185">Reference proteome</keyword>
<feature type="domain" description="Glycosyl hydrolase family 13 catalytic" evidence="3">
    <location>
        <begin position="10"/>
        <end position="360"/>
    </location>
</feature>
<dbReference type="InterPro" id="IPR017853">
    <property type="entry name" value="GH"/>
</dbReference>
<dbReference type="eggNOG" id="COG0366">
    <property type="taxonomic scope" value="Bacteria"/>
</dbReference>
<accession>B7AQB1</accession>
<dbReference type="Gene3D" id="3.20.20.80">
    <property type="entry name" value="Glycosidases"/>
    <property type="match status" value="1"/>
</dbReference>
<dbReference type="HOGENOM" id="CLU_006462_6_5_9"/>
<reference evidence="4 5" key="1">
    <citation type="submission" date="2008-11" db="EMBL/GenBank/DDBJ databases">
        <title>Draft genome sequence of Bacteroides pectinophilus (ATCC 43243).</title>
        <authorList>
            <person name="Sudarsanam P."/>
            <person name="Ley R."/>
            <person name="Guruge J."/>
            <person name="Turnbaugh P.J."/>
            <person name="Mahowald M."/>
            <person name="Liep D."/>
            <person name="Gordon J."/>
        </authorList>
    </citation>
    <scope>NUCLEOTIDE SEQUENCE [LARGE SCALE GENOMIC DNA]</scope>
    <source>
        <strain evidence="4 5">ATCC 43243</strain>
    </source>
</reference>
<dbReference type="InterPro" id="IPR013780">
    <property type="entry name" value="Glyco_hydro_b"/>
</dbReference>
<dbReference type="Gene3D" id="3.90.400.10">
    <property type="entry name" value="Oligo-1,6-glucosidase, Domain 2"/>
    <property type="match status" value="1"/>
</dbReference>
<dbReference type="SMART" id="SM00642">
    <property type="entry name" value="Aamy"/>
    <property type="match status" value="1"/>
</dbReference>
<dbReference type="Gene3D" id="2.60.40.1180">
    <property type="entry name" value="Golgi alpha-mannosidase II"/>
    <property type="match status" value="1"/>
</dbReference>
<proteinExistence type="predicted"/>